<gene>
    <name evidence="1" type="ORF">CIAN88_14210</name>
</gene>
<dbReference type="RefSeq" id="WP_044906086.1">
    <property type="nucleotide sequence ID" value="NZ_JQIF01000063.1"/>
</dbReference>
<dbReference type="EMBL" id="JQIF01000063">
    <property type="protein sequence ID" value="KGJ52538.1"/>
    <property type="molecule type" value="Genomic_DNA"/>
</dbReference>
<dbReference type="PANTHER" id="PTHR41317:SF1">
    <property type="entry name" value="PD-(D_E)XK NUCLEASE FAMILY TRANSPOSASE"/>
    <property type="match status" value="1"/>
</dbReference>
<protein>
    <submittedName>
        <fullName evidence="1">Transposase</fullName>
    </submittedName>
</protein>
<comment type="caution">
    <text evidence="1">The sequence shown here is derived from an EMBL/GenBank/DDBJ whole genome shotgun (WGS) entry which is preliminary data.</text>
</comment>
<sequence>MRKVSEKKYPVPFHNDVFFKYMLIGEDAGSELLRRRIIEEIYDLKVQTTKVLNPELLPEVFFGKRAVLDVVLEDEAGHFYDLEMQVSGYTQEEQLRFQQYGYRLVGRQLKQGNDYTKLKPFYQIIFMNSMPKAGGRMIHHYKVKDEDNQEEPNGTLNRAIVFLPMIKQRIREVGGIKNLTEFETFCYVLAYNPDDAILNMKRRMVDVAVEKYNKMKEDNQLFSWAESAEFAERAVQANLREQTAEAKKSGMEEGKRTSLKLLLLHKYGVDDAWVDTLTTQQVEDALISILECSTYDALKAQLTDRKAE</sequence>
<dbReference type="PANTHER" id="PTHR41317">
    <property type="entry name" value="PD-(D_E)XK NUCLEASE FAMILY TRANSPOSASE"/>
    <property type="match status" value="1"/>
</dbReference>
<dbReference type="AlphaFoldDB" id="A0A099I6N2"/>
<evidence type="ECO:0000313" key="2">
    <source>
        <dbReference type="Proteomes" id="UP000030008"/>
    </source>
</evidence>
<proteinExistence type="predicted"/>
<dbReference type="Pfam" id="PF12784">
    <property type="entry name" value="PDDEXK_2"/>
    <property type="match status" value="1"/>
</dbReference>
<name>A0A099I6N2_CLOIN</name>
<evidence type="ECO:0000313" key="1">
    <source>
        <dbReference type="EMBL" id="KGJ52538.1"/>
    </source>
</evidence>
<reference evidence="1 2" key="1">
    <citation type="submission" date="2014-08" db="EMBL/GenBank/DDBJ databases">
        <title>Clostridium innocuum, an unnegligible vancomycin-resistant pathogen causing extra-intestinal infections.</title>
        <authorList>
            <person name="Feng Y."/>
            <person name="Chiu C.-H."/>
        </authorList>
    </citation>
    <scope>NUCLEOTIDE SEQUENCE [LARGE SCALE GENOMIC DNA]</scope>
    <source>
        <strain evidence="1 2">AN88</strain>
    </source>
</reference>
<accession>A0A099I6N2</accession>
<dbReference type="Proteomes" id="UP000030008">
    <property type="component" value="Unassembled WGS sequence"/>
</dbReference>
<organism evidence="1 2">
    <name type="scientific">Clostridium innocuum</name>
    <dbReference type="NCBI Taxonomy" id="1522"/>
    <lineage>
        <taxon>Bacteria</taxon>
        <taxon>Bacillati</taxon>
        <taxon>Bacillota</taxon>
        <taxon>Clostridia</taxon>
        <taxon>Eubacteriales</taxon>
        <taxon>Clostridiaceae</taxon>
        <taxon>Clostridium</taxon>
    </lineage>
</organism>